<protein>
    <submittedName>
        <fullName evidence="2">Transcriptional regulator</fullName>
    </submittedName>
</protein>
<dbReference type="RefSeq" id="WP_128995931.1">
    <property type="nucleotide sequence ID" value="NZ_PDKN01000003.1"/>
</dbReference>
<dbReference type="PROSITE" id="PS50943">
    <property type="entry name" value="HTH_CROC1"/>
    <property type="match status" value="1"/>
</dbReference>
<accession>A0A4Q0XR21</accession>
<dbReference type="AlphaFoldDB" id="A0A4Q0XR21"/>
<name>A0A4Q0XR21_9BACT</name>
<gene>
    <name evidence="2" type="ORF">CRV04_06050</name>
</gene>
<dbReference type="Pfam" id="PF13443">
    <property type="entry name" value="HTH_26"/>
    <property type="match status" value="1"/>
</dbReference>
<dbReference type="SUPFAM" id="SSF47413">
    <property type="entry name" value="lambda repressor-like DNA-binding domains"/>
    <property type="match status" value="1"/>
</dbReference>
<feature type="domain" description="HTH cro/C1-type" evidence="1">
    <location>
        <begin position="22"/>
        <end position="79"/>
    </location>
</feature>
<dbReference type="Gene3D" id="1.10.260.40">
    <property type="entry name" value="lambda repressor-like DNA-binding domains"/>
    <property type="match status" value="1"/>
</dbReference>
<evidence type="ECO:0000313" key="2">
    <source>
        <dbReference type="EMBL" id="RXJ58068.1"/>
    </source>
</evidence>
<dbReference type="SMART" id="SM00530">
    <property type="entry name" value="HTH_XRE"/>
    <property type="match status" value="1"/>
</dbReference>
<dbReference type="EMBL" id="PDKN01000003">
    <property type="protein sequence ID" value="RXJ58068.1"/>
    <property type="molecule type" value="Genomic_DNA"/>
</dbReference>
<dbReference type="GO" id="GO:0003677">
    <property type="term" value="F:DNA binding"/>
    <property type="evidence" value="ECO:0007669"/>
    <property type="project" value="InterPro"/>
</dbReference>
<keyword evidence="3" id="KW-1185">Reference proteome</keyword>
<evidence type="ECO:0000313" key="3">
    <source>
        <dbReference type="Proteomes" id="UP000290657"/>
    </source>
</evidence>
<dbReference type="Proteomes" id="UP000290657">
    <property type="component" value="Unassembled WGS sequence"/>
</dbReference>
<dbReference type="CDD" id="cd00093">
    <property type="entry name" value="HTH_XRE"/>
    <property type="match status" value="1"/>
</dbReference>
<sequence length="84" mass="9944">MFTSNIDEEEIQKMYKIISCNVKKYRLKKKMSQLELALTIGQRGNAFFNYAENNTNNKHFNFEHLYKIAKALQISFTDLFEGIE</sequence>
<organism evidence="2 3">
    <name type="scientific">Candidatus Marinarcus aquaticus</name>
    <dbReference type="NCBI Taxonomy" id="2044504"/>
    <lineage>
        <taxon>Bacteria</taxon>
        <taxon>Pseudomonadati</taxon>
        <taxon>Campylobacterota</taxon>
        <taxon>Epsilonproteobacteria</taxon>
        <taxon>Campylobacterales</taxon>
        <taxon>Arcobacteraceae</taxon>
        <taxon>Candidatus Marinarcus</taxon>
    </lineage>
</organism>
<comment type="caution">
    <text evidence="2">The sequence shown here is derived from an EMBL/GenBank/DDBJ whole genome shotgun (WGS) entry which is preliminary data.</text>
</comment>
<evidence type="ECO:0000259" key="1">
    <source>
        <dbReference type="PROSITE" id="PS50943"/>
    </source>
</evidence>
<proteinExistence type="predicted"/>
<dbReference type="InterPro" id="IPR001387">
    <property type="entry name" value="Cro/C1-type_HTH"/>
</dbReference>
<dbReference type="InterPro" id="IPR010982">
    <property type="entry name" value="Lambda_DNA-bd_dom_sf"/>
</dbReference>
<reference evidence="2 3" key="1">
    <citation type="submission" date="2017-10" db="EMBL/GenBank/DDBJ databases">
        <title>Genomics of the genus Arcobacter.</title>
        <authorList>
            <person name="Perez-Cataluna A."/>
            <person name="Figueras M.J."/>
        </authorList>
    </citation>
    <scope>NUCLEOTIDE SEQUENCE [LARGE SCALE GENOMIC DNA]</scope>
    <source>
        <strain evidence="2 3">CECT 8987</strain>
    </source>
</reference>
<dbReference type="OrthoDB" id="5360811at2"/>